<dbReference type="STRING" id="56956.A0O31_00708"/>
<organism evidence="1 2">
    <name type="scientific">Thermus brockianus</name>
    <dbReference type="NCBI Taxonomy" id="56956"/>
    <lineage>
        <taxon>Bacteria</taxon>
        <taxon>Thermotogati</taxon>
        <taxon>Deinococcota</taxon>
        <taxon>Deinococci</taxon>
        <taxon>Thermales</taxon>
        <taxon>Thermaceae</taxon>
        <taxon>Thermus</taxon>
    </lineage>
</organism>
<dbReference type="Proteomes" id="UP000182993">
    <property type="component" value="Chromosome"/>
</dbReference>
<gene>
    <name evidence="1" type="ORF">A0O31_00708</name>
</gene>
<name>A0A1J0LRD8_THEBO</name>
<reference evidence="2" key="1">
    <citation type="submission" date="2016-06" db="EMBL/GenBank/DDBJ databases">
        <title>Whole genome sequencing of Thermus brockianus strain GE-1.</title>
        <authorList>
            <person name="Schaefers C."/>
            <person name="Blank S."/>
            <person name="Wiebusch S."/>
            <person name="Elleuche S."/>
            <person name="Antranikian G."/>
        </authorList>
    </citation>
    <scope>NUCLEOTIDE SEQUENCE [LARGE SCALE GENOMIC DNA]</scope>
    <source>
        <strain evidence="2">GE-1</strain>
    </source>
</reference>
<evidence type="ECO:0000313" key="1">
    <source>
        <dbReference type="EMBL" id="APD08897.1"/>
    </source>
</evidence>
<accession>A0A1J0LRD8</accession>
<sequence length="70" mass="7529">MLAHLLPQARSVRYTRAGEGALGPELGKPFFEEPWEALLDAVEAARKDGLPILATGSLYLVGALRGRLTP</sequence>
<evidence type="ECO:0000313" key="2">
    <source>
        <dbReference type="Proteomes" id="UP000182993"/>
    </source>
</evidence>
<dbReference type="KEGG" id="tbc:A0O31_00708"/>
<proteinExistence type="predicted"/>
<protein>
    <submittedName>
        <fullName evidence="1">Folyl-polyglutamate synthetase</fullName>
    </submittedName>
</protein>
<dbReference type="AlphaFoldDB" id="A0A1J0LRD8"/>
<dbReference type="EMBL" id="CP016312">
    <property type="protein sequence ID" value="APD08897.1"/>
    <property type="molecule type" value="Genomic_DNA"/>
</dbReference>